<dbReference type="InterPro" id="IPR000801">
    <property type="entry name" value="Esterase-like"/>
</dbReference>
<comment type="caution">
    <text evidence="1">The sequence shown here is derived from an EMBL/GenBank/DDBJ whole genome shotgun (WGS) entry which is preliminary data.</text>
</comment>
<accession>A0A2S7N028</accession>
<keyword evidence="2" id="KW-1185">Reference proteome</keyword>
<gene>
    <name evidence="1" type="ORF">CYL18_08820</name>
</gene>
<evidence type="ECO:0000313" key="1">
    <source>
        <dbReference type="EMBL" id="PQD95379.1"/>
    </source>
</evidence>
<proteinExistence type="predicted"/>
<dbReference type="Gene3D" id="3.40.50.1820">
    <property type="entry name" value="alpha/beta hydrolase"/>
    <property type="match status" value="1"/>
</dbReference>
<dbReference type="RefSeq" id="WP_104849134.1">
    <property type="nucleotide sequence ID" value="NZ_PKOZ01000004.1"/>
</dbReference>
<dbReference type="AlphaFoldDB" id="A0A2S7N028"/>
<dbReference type="Pfam" id="PF00756">
    <property type="entry name" value="Esterase"/>
    <property type="match status" value="1"/>
</dbReference>
<dbReference type="InterPro" id="IPR050583">
    <property type="entry name" value="Mycobacterial_A85_antigen"/>
</dbReference>
<evidence type="ECO:0008006" key="3">
    <source>
        <dbReference type="Google" id="ProtNLM"/>
    </source>
</evidence>
<dbReference type="InterPro" id="IPR029058">
    <property type="entry name" value="AB_hydrolase_fold"/>
</dbReference>
<protein>
    <recommendedName>
        <fullName evidence="3">Esterase family protein</fullName>
    </recommendedName>
</protein>
<dbReference type="SUPFAM" id="SSF53474">
    <property type="entry name" value="alpha/beta-Hydrolases"/>
    <property type="match status" value="1"/>
</dbReference>
<dbReference type="EMBL" id="PKOZ01000004">
    <property type="protein sequence ID" value="PQD95379.1"/>
    <property type="molecule type" value="Genomic_DNA"/>
</dbReference>
<dbReference type="Proteomes" id="UP000239663">
    <property type="component" value="Unassembled WGS sequence"/>
</dbReference>
<organism evidence="1 2">
    <name type="scientific">Pradoshia eiseniae</name>
    <dbReference type="NCBI Taxonomy" id="2064768"/>
    <lineage>
        <taxon>Bacteria</taxon>
        <taxon>Bacillati</taxon>
        <taxon>Bacillota</taxon>
        <taxon>Bacilli</taxon>
        <taxon>Bacillales</taxon>
        <taxon>Bacillaceae</taxon>
        <taxon>Pradoshia</taxon>
    </lineage>
</organism>
<evidence type="ECO:0000313" key="2">
    <source>
        <dbReference type="Proteomes" id="UP000239663"/>
    </source>
</evidence>
<dbReference type="PANTHER" id="PTHR48098:SF3">
    <property type="entry name" value="IRON(III) ENTEROBACTIN ESTERASE"/>
    <property type="match status" value="1"/>
</dbReference>
<dbReference type="OrthoDB" id="9803578at2"/>
<name>A0A2S7N028_9BACI</name>
<reference evidence="1 2" key="1">
    <citation type="submission" date="2017-12" db="EMBL/GenBank/DDBJ databases">
        <title>Taxonomic description and draft genome of Pradoshia cofamensis Gen. nov., sp. nov., a thermotolerant bacillale isolated from anterior gut of earthworm Eisenia fetida.</title>
        <authorList>
            <person name="Saha T."/>
            <person name="Chakraborty R."/>
        </authorList>
    </citation>
    <scope>NUCLEOTIDE SEQUENCE [LARGE SCALE GENOMIC DNA]</scope>
    <source>
        <strain evidence="1 2">EAG3</strain>
    </source>
</reference>
<sequence length="243" mass="28124">MSRQTGTIIDKTFHSEALQEEVPLLIYLPPAFSPLYKYSLLIAADGKDYFQMGRIGRVADRLLEEDKIENTIIVGVPYRNSEDRWDKYDPDGEKFEAYKRFLARELLPYLEEEYPTYHMGMSRALIGDSLGATVSLMTALDYPHTFGKAALHSPLVNERVMEAVEQFSYPHLMHIYHVIGNKETAVETTRQDVIDFLTPNRELNLLMESQGFPSFFEEIDGGEHTWKSWQADMERTLLWLFGK</sequence>
<dbReference type="PANTHER" id="PTHR48098">
    <property type="entry name" value="ENTEROCHELIN ESTERASE-RELATED"/>
    <property type="match status" value="1"/>
</dbReference>